<evidence type="ECO:0000313" key="3">
    <source>
        <dbReference type="Proteomes" id="UP001310692"/>
    </source>
</evidence>
<dbReference type="RefSeq" id="WP_330197285.1">
    <property type="nucleotide sequence ID" value="NZ_JAZDRO010000008.1"/>
</dbReference>
<feature type="compositionally biased region" description="Basic and acidic residues" evidence="1">
    <location>
        <begin position="37"/>
        <end position="59"/>
    </location>
</feature>
<dbReference type="EMBL" id="JAZDRO010000008">
    <property type="protein sequence ID" value="MEE2567704.1"/>
    <property type="molecule type" value="Genomic_DNA"/>
</dbReference>
<dbReference type="Proteomes" id="UP001310692">
    <property type="component" value="Unassembled WGS sequence"/>
</dbReference>
<gene>
    <name evidence="2" type="ORF">V0U35_13550</name>
</gene>
<accession>A0ABU7M1K7</accession>
<protein>
    <submittedName>
        <fullName evidence="2">Uncharacterized protein</fullName>
    </submittedName>
</protein>
<evidence type="ECO:0000313" key="2">
    <source>
        <dbReference type="EMBL" id="MEE2567704.1"/>
    </source>
</evidence>
<feature type="region of interest" description="Disordered" evidence="1">
    <location>
        <begin position="31"/>
        <end position="59"/>
    </location>
</feature>
<evidence type="ECO:0000256" key="1">
    <source>
        <dbReference type="SAM" id="MobiDB-lite"/>
    </source>
</evidence>
<name>A0ABU7M1K7_9PROT</name>
<organism evidence="2 3">
    <name type="scientific">Hyphobacterium marinum</name>
    <dbReference type="NCBI Taxonomy" id="3116574"/>
    <lineage>
        <taxon>Bacteria</taxon>
        <taxon>Pseudomonadati</taxon>
        <taxon>Pseudomonadota</taxon>
        <taxon>Alphaproteobacteria</taxon>
        <taxon>Maricaulales</taxon>
        <taxon>Maricaulaceae</taxon>
        <taxon>Hyphobacterium</taxon>
    </lineage>
</organism>
<reference evidence="2 3" key="1">
    <citation type="submission" date="2024-01" db="EMBL/GenBank/DDBJ databases">
        <title>Hyphobacterium bacterium isolated from marine sediment.</title>
        <authorList>
            <person name="Zhao S."/>
        </authorList>
    </citation>
    <scope>NUCLEOTIDE SEQUENCE [LARGE SCALE GENOMIC DNA]</scope>
    <source>
        <strain evidence="2 3">Y60-23</strain>
    </source>
</reference>
<proteinExistence type="predicted"/>
<comment type="caution">
    <text evidence="2">The sequence shown here is derived from an EMBL/GenBank/DDBJ whole genome shotgun (WGS) entry which is preliminary data.</text>
</comment>
<keyword evidence="3" id="KW-1185">Reference proteome</keyword>
<sequence>MSNDKTDGQRPAATPVRGRIRKDIRKMARDLLGGLPPDDRMIDVLKGRKGGKSEEDKSG</sequence>